<name>A0ABV7TMF8_9RHOB</name>
<gene>
    <name evidence="2" type="ORF">ACFORG_18315</name>
</gene>
<keyword evidence="1" id="KW-0472">Membrane</keyword>
<reference evidence="3" key="1">
    <citation type="journal article" date="2019" name="Int. J. Syst. Evol. Microbiol.">
        <title>The Global Catalogue of Microorganisms (GCM) 10K type strain sequencing project: providing services to taxonomists for standard genome sequencing and annotation.</title>
        <authorList>
            <consortium name="The Broad Institute Genomics Platform"/>
            <consortium name="The Broad Institute Genome Sequencing Center for Infectious Disease"/>
            <person name="Wu L."/>
            <person name="Ma J."/>
        </authorList>
    </citation>
    <scope>NUCLEOTIDE SEQUENCE [LARGE SCALE GENOMIC DNA]</scope>
    <source>
        <strain evidence="3">KCTC 42911</strain>
    </source>
</reference>
<keyword evidence="3" id="KW-1185">Reference proteome</keyword>
<keyword evidence="1" id="KW-0812">Transmembrane</keyword>
<proteinExistence type="predicted"/>
<feature type="transmembrane region" description="Helical" evidence="1">
    <location>
        <begin position="29"/>
        <end position="46"/>
    </location>
</feature>
<sequence length="92" mass="9938">MTGALWSTWWVWVAGALVLAILEVLAPGYVFLGFAIGALGVGLLLLNTGLGLSLPLLLLIFALLSLAAWLVMRRLFALPKGQVTRFEDDIND</sequence>
<feature type="transmembrane region" description="Helical" evidence="1">
    <location>
        <begin position="52"/>
        <end position="72"/>
    </location>
</feature>
<dbReference type="EMBL" id="JBHRXI010000017">
    <property type="protein sequence ID" value="MFC3615714.1"/>
    <property type="molecule type" value="Genomic_DNA"/>
</dbReference>
<evidence type="ECO:0000313" key="2">
    <source>
        <dbReference type="EMBL" id="MFC3615714.1"/>
    </source>
</evidence>
<keyword evidence="1" id="KW-1133">Transmembrane helix</keyword>
<dbReference type="RefSeq" id="WP_386736984.1">
    <property type="nucleotide sequence ID" value="NZ_JBHRXI010000017.1"/>
</dbReference>
<evidence type="ECO:0000256" key="1">
    <source>
        <dbReference type="SAM" id="Phobius"/>
    </source>
</evidence>
<evidence type="ECO:0000313" key="3">
    <source>
        <dbReference type="Proteomes" id="UP001595629"/>
    </source>
</evidence>
<comment type="caution">
    <text evidence="2">The sequence shown here is derived from an EMBL/GenBank/DDBJ whole genome shotgun (WGS) entry which is preliminary data.</text>
</comment>
<dbReference type="Proteomes" id="UP001595629">
    <property type="component" value="Unassembled WGS sequence"/>
</dbReference>
<evidence type="ECO:0008006" key="4">
    <source>
        <dbReference type="Google" id="ProtNLM"/>
    </source>
</evidence>
<protein>
    <recommendedName>
        <fullName evidence="4">NfeD-like C-terminal domain-containing protein</fullName>
    </recommendedName>
</protein>
<organism evidence="2 3">
    <name type="scientific">Lutimaribacter marinistellae</name>
    <dbReference type="NCBI Taxonomy" id="1820329"/>
    <lineage>
        <taxon>Bacteria</taxon>
        <taxon>Pseudomonadati</taxon>
        <taxon>Pseudomonadota</taxon>
        <taxon>Alphaproteobacteria</taxon>
        <taxon>Rhodobacterales</taxon>
        <taxon>Roseobacteraceae</taxon>
        <taxon>Lutimaribacter</taxon>
    </lineage>
</organism>
<accession>A0ABV7TMF8</accession>
<feature type="transmembrane region" description="Helical" evidence="1">
    <location>
        <begin position="6"/>
        <end position="22"/>
    </location>
</feature>